<evidence type="ECO:0000256" key="3">
    <source>
        <dbReference type="ARBA" id="ARBA00022729"/>
    </source>
</evidence>
<keyword evidence="5" id="KW-0472">Membrane</keyword>
<sequence length="40" mass="4275">MQASVLPMTGDNVVLSLATVLSGILMTIVGLFGIRKRKED</sequence>
<gene>
    <name evidence="7" type="ORF">SGADD03_00992</name>
</gene>
<dbReference type="Proteomes" id="UP000071927">
    <property type="component" value="Unassembled WGS sequence"/>
</dbReference>
<evidence type="ECO:0000313" key="7">
    <source>
        <dbReference type="EMBL" id="KXU09169.1"/>
    </source>
</evidence>
<keyword evidence="5" id="KW-0812">Transmembrane</keyword>
<dbReference type="PROSITE" id="PS50847">
    <property type="entry name" value="GRAM_POS_ANCHORING"/>
    <property type="match status" value="1"/>
</dbReference>
<keyword evidence="4" id="KW-0572">Peptidoglycan-anchor</keyword>
<dbReference type="NCBIfam" id="TIGR01167">
    <property type="entry name" value="LPXTG_anchor"/>
    <property type="match status" value="1"/>
</dbReference>
<evidence type="ECO:0000313" key="8">
    <source>
        <dbReference type="Proteomes" id="UP000071927"/>
    </source>
</evidence>
<evidence type="ECO:0000256" key="1">
    <source>
        <dbReference type="ARBA" id="ARBA00022512"/>
    </source>
</evidence>
<reference evidence="7 8" key="1">
    <citation type="submission" date="2016-01" db="EMBL/GenBank/DDBJ databases">
        <title>Highly variable Streptococcus oralis are common among viridans streptococci isolated from primates.</title>
        <authorList>
            <person name="Denapaite D."/>
            <person name="Rieger M."/>
            <person name="Koendgen S."/>
            <person name="Brueckner R."/>
            <person name="Ochigava I."/>
            <person name="Kappeler P."/>
            <person name="Maetz-Rensing K."/>
            <person name="Leendertz F."/>
            <person name="Hakenbeck R."/>
        </authorList>
    </citation>
    <scope>NUCLEOTIDE SEQUENCE [LARGE SCALE GENOMIC DNA]</scope>
    <source>
        <strain evidence="7 8">DD03</strain>
    </source>
</reference>
<dbReference type="PATRIC" id="fig|315405.12.peg.1169"/>
<feature type="transmembrane region" description="Helical" evidence="5">
    <location>
        <begin position="12"/>
        <end position="34"/>
    </location>
</feature>
<comment type="caution">
    <text evidence="7">The sequence shown here is derived from an EMBL/GenBank/DDBJ whole genome shotgun (WGS) entry which is preliminary data.</text>
</comment>
<keyword evidence="5" id="KW-1133">Transmembrane helix</keyword>
<proteinExistence type="predicted"/>
<dbReference type="AlphaFoldDB" id="A0A139R2Z0"/>
<evidence type="ECO:0000256" key="2">
    <source>
        <dbReference type="ARBA" id="ARBA00022525"/>
    </source>
</evidence>
<dbReference type="InterPro" id="IPR019931">
    <property type="entry name" value="LPXTG_anchor"/>
</dbReference>
<accession>A0A139R2Z0</accession>
<keyword evidence="2" id="KW-0964">Secreted</keyword>
<evidence type="ECO:0000256" key="5">
    <source>
        <dbReference type="SAM" id="Phobius"/>
    </source>
</evidence>
<feature type="domain" description="Gram-positive cocci surface proteins LPxTG" evidence="6">
    <location>
        <begin position="6"/>
        <end position="40"/>
    </location>
</feature>
<evidence type="ECO:0000259" key="6">
    <source>
        <dbReference type="PROSITE" id="PS50847"/>
    </source>
</evidence>
<evidence type="ECO:0000256" key="4">
    <source>
        <dbReference type="ARBA" id="ARBA00023088"/>
    </source>
</evidence>
<dbReference type="EMBL" id="LQXV01000166">
    <property type="protein sequence ID" value="KXU09169.1"/>
    <property type="molecule type" value="Genomic_DNA"/>
</dbReference>
<protein>
    <recommendedName>
        <fullName evidence="6">Gram-positive cocci surface proteins LPxTG domain-containing protein</fullName>
    </recommendedName>
</protein>
<name>A0A139R2Z0_9STRE</name>
<organism evidence="7 8">
    <name type="scientific">Streptococcus gallolyticus</name>
    <dbReference type="NCBI Taxonomy" id="315405"/>
    <lineage>
        <taxon>Bacteria</taxon>
        <taxon>Bacillati</taxon>
        <taxon>Bacillota</taxon>
        <taxon>Bacilli</taxon>
        <taxon>Lactobacillales</taxon>
        <taxon>Streptococcaceae</taxon>
        <taxon>Streptococcus</taxon>
    </lineage>
</organism>
<dbReference type="Pfam" id="PF00746">
    <property type="entry name" value="Gram_pos_anchor"/>
    <property type="match status" value="1"/>
</dbReference>
<keyword evidence="3" id="KW-0732">Signal</keyword>
<keyword evidence="1" id="KW-0134">Cell wall</keyword>